<protein>
    <submittedName>
        <fullName evidence="6">Cell division protein SepF</fullName>
    </submittedName>
</protein>
<keyword evidence="3" id="KW-0131">Cell cycle</keyword>
<reference evidence="7" key="3">
    <citation type="submission" date="2024-06" db="EMBL/GenBank/DDBJ databases">
        <authorList>
            <person name="Zeng C."/>
        </authorList>
    </citation>
    <scope>NUCLEOTIDE SEQUENCE [LARGE SCALE GENOMIC DNA]</scope>
    <source>
        <strain evidence="7">ZCY20-5</strain>
    </source>
</reference>
<name>A0AA97D680_9FIRM</name>
<dbReference type="AlphaFoldDB" id="A0AA97D680"/>
<dbReference type="PANTHER" id="PTHR35798:SF1">
    <property type="entry name" value="CELL DIVISION PROTEIN SEPF"/>
    <property type="match status" value="1"/>
</dbReference>
<feature type="region of interest" description="Disordered" evidence="5">
    <location>
        <begin position="1"/>
        <end position="64"/>
    </location>
</feature>
<reference evidence="6 7" key="2">
    <citation type="submission" date="2024-06" db="EMBL/GenBank/DDBJ databases">
        <title>Caproicibacterium argilliputei sp. nov, a novel caproic acid producing anaerobic bacterium isolated from pit mud.</title>
        <authorList>
            <person name="Xia S."/>
        </authorList>
    </citation>
    <scope>NUCLEOTIDE SEQUENCE [LARGE SCALE GENOMIC DNA]</scope>
    <source>
        <strain evidence="6 7">ZCY20-5</strain>
    </source>
</reference>
<dbReference type="RefSeq" id="WP_275843869.1">
    <property type="nucleotide sequence ID" value="NZ_CP135996.1"/>
</dbReference>
<dbReference type="Proteomes" id="UP001300604">
    <property type="component" value="Chromosome"/>
</dbReference>
<dbReference type="PANTHER" id="PTHR35798">
    <property type="entry name" value="CELL DIVISION PROTEIN SEPF"/>
    <property type="match status" value="1"/>
</dbReference>
<feature type="compositionally biased region" description="Acidic residues" evidence="5">
    <location>
        <begin position="164"/>
        <end position="175"/>
    </location>
</feature>
<evidence type="ECO:0000256" key="5">
    <source>
        <dbReference type="SAM" id="MobiDB-lite"/>
    </source>
</evidence>
<evidence type="ECO:0000256" key="3">
    <source>
        <dbReference type="ARBA" id="ARBA00023306"/>
    </source>
</evidence>
<feature type="region of interest" description="Disordered" evidence="5">
    <location>
        <begin position="155"/>
        <end position="175"/>
    </location>
</feature>
<comment type="function">
    <text evidence="4">Cell division protein that is part of the divisome complex and is recruited early to the Z-ring. Probably stimulates Z-ring formation, perhaps through the cross-linking of FtsZ protofilaments. Its function overlaps with FtsA.</text>
</comment>
<dbReference type="EMBL" id="CP135996">
    <property type="protein sequence ID" value="WOC31325.1"/>
    <property type="molecule type" value="Genomic_DNA"/>
</dbReference>
<keyword evidence="7" id="KW-1185">Reference proteome</keyword>
<keyword evidence="1 6" id="KW-0132">Cell division</keyword>
<evidence type="ECO:0000313" key="6">
    <source>
        <dbReference type="EMBL" id="WOC31325.1"/>
    </source>
</evidence>
<gene>
    <name evidence="6" type="ORF">PXC00_08815</name>
</gene>
<sequence>MAGLMQKFKDLWNPPEEEYGDYDYEEEQRPEEQPARPYEEERRQPSSYRHSEPSASAQRAGAPAGGKVVKLNPAASQLQVVIFKAKCFNNKEICTIADELLRSNTVVLNLEEAPIKDSRRIIDFLSGIAYANGGKIKGVAMKTFIITPYNVDLMGDDPGKDNTGETECEEEDDGA</sequence>
<dbReference type="Gene3D" id="3.30.110.150">
    <property type="entry name" value="SepF-like protein"/>
    <property type="match status" value="1"/>
</dbReference>
<dbReference type="InterPro" id="IPR023052">
    <property type="entry name" value="Cell_div_SepF"/>
</dbReference>
<accession>A0AA97D680</accession>
<evidence type="ECO:0000313" key="7">
    <source>
        <dbReference type="Proteomes" id="UP001300604"/>
    </source>
</evidence>
<dbReference type="InterPro" id="IPR038594">
    <property type="entry name" value="SepF-like_sf"/>
</dbReference>
<reference evidence="7" key="1">
    <citation type="submission" date="2024-06" db="EMBL/GenBank/DDBJ databases">
        <title>Caproicibacterium argilliputei sp. nov, a novel caproic acid producing anaerobic bacterium isolated from pit mud.</title>
        <authorList>
            <person name="Zeng C."/>
        </authorList>
    </citation>
    <scope>NUCLEOTIDE SEQUENCE [LARGE SCALE GENOMIC DNA]</scope>
    <source>
        <strain evidence="7">ZCY20-5</strain>
    </source>
</reference>
<dbReference type="GO" id="GO:0000917">
    <property type="term" value="P:division septum assembly"/>
    <property type="evidence" value="ECO:0007669"/>
    <property type="project" value="UniProtKB-KW"/>
</dbReference>
<proteinExistence type="predicted"/>
<organism evidence="6 7">
    <name type="scientific">Caproicibacterium argilliputei</name>
    <dbReference type="NCBI Taxonomy" id="3030016"/>
    <lineage>
        <taxon>Bacteria</taxon>
        <taxon>Bacillati</taxon>
        <taxon>Bacillota</taxon>
        <taxon>Clostridia</taxon>
        <taxon>Eubacteriales</taxon>
        <taxon>Oscillospiraceae</taxon>
        <taxon>Caproicibacterium</taxon>
    </lineage>
</organism>
<evidence type="ECO:0000256" key="4">
    <source>
        <dbReference type="ARBA" id="ARBA00044936"/>
    </source>
</evidence>
<dbReference type="InterPro" id="IPR007561">
    <property type="entry name" value="Cell_div_SepF/SepF-rel"/>
</dbReference>
<dbReference type="Pfam" id="PF04472">
    <property type="entry name" value="SepF"/>
    <property type="match status" value="1"/>
</dbReference>
<keyword evidence="2" id="KW-0717">Septation</keyword>
<feature type="compositionally biased region" description="Acidic residues" evidence="5">
    <location>
        <begin position="15"/>
        <end position="29"/>
    </location>
</feature>
<dbReference type="KEGG" id="carl:PXC00_08815"/>
<evidence type="ECO:0000256" key="2">
    <source>
        <dbReference type="ARBA" id="ARBA00023210"/>
    </source>
</evidence>
<feature type="compositionally biased region" description="Basic and acidic residues" evidence="5">
    <location>
        <begin position="30"/>
        <end position="52"/>
    </location>
</feature>
<evidence type="ECO:0000256" key="1">
    <source>
        <dbReference type="ARBA" id="ARBA00022618"/>
    </source>
</evidence>